<keyword evidence="12" id="KW-1185">Reference proteome</keyword>
<reference evidence="11 12" key="1">
    <citation type="submission" date="2019-07" db="EMBL/GenBank/DDBJ databases">
        <title>Genomics analysis of Aphanomyces spp. identifies a new class of oomycete effector associated with host adaptation.</title>
        <authorList>
            <person name="Gaulin E."/>
        </authorList>
    </citation>
    <scope>NUCLEOTIDE SEQUENCE [LARGE SCALE GENOMIC DNA]</scope>
    <source>
        <strain evidence="11 12">ATCC 201684</strain>
    </source>
</reference>
<dbReference type="SUPFAM" id="SSF48239">
    <property type="entry name" value="Terpenoid cyclases/Protein prenyltransferases"/>
    <property type="match status" value="1"/>
</dbReference>
<accession>A0A6G0XN53</accession>
<evidence type="ECO:0000313" key="11">
    <source>
        <dbReference type="EMBL" id="KAF0741827.1"/>
    </source>
</evidence>
<dbReference type="PANTHER" id="PTHR11774">
    <property type="entry name" value="GERANYLGERANYL TRANSFERASE TYPE BETA SUBUNIT"/>
    <property type="match status" value="1"/>
</dbReference>
<evidence type="ECO:0000259" key="10">
    <source>
        <dbReference type="Pfam" id="PF00432"/>
    </source>
</evidence>
<evidence type="ECO:0000256" key="3">
    <source>
        <dbReference type="ARBA" id="ARBA00015798"/>
    </source>
</evidence>
<comment type="function">
    <text evidence="9">Catalyzes the transfer of a farnesyl moiety from farnesyl diphosphate to a cysteine at the fourth position from the C-terminus of several proteins. The beta subunit is responsible for peptide-binding.</text>
</comment>
<evidence type="ECO:0000256" key="6">
    <source>
        <dbReference type="ARBA" id="ARBA00022723"/>
    </source>
</evidence>
<comment type="caution">
    <text evidence="11">The sequence shown here is derived from an EMBL/GenBank/DDBJ whole genome shotgun (WGS) entry which is preliminary data.</text>
</comment>
<evidence type="ECO:0000256" key="2">
    <source>
        <dbReference type="ARBA" id="ARBA00012702"/>
    </source>
</evidence>
<evidence type="ECO:0000256" key="7">
    <source>
        <dbReference type="ARBA" id="ARBA00022737"/>
    </source>
</evidence>
<dbReference type="AlphaFoldDB" id="A0A6G0XN53"/>
<sequence length="395" mass="43800">MATTRSLPTDDWPTATTRLQRETESSCTAFFVPMDSLPKSELHKLQMAGFISQDNQVRLLRDKHIPYLIRGLEYLPPGYASMDASRPWFMYWILHSLELLDDEEDIQKFADSCMNTIKRCWSGSFGGGFGGGIIQLGHMATTYASCLALAIIGTPEAYDLVDRKGLNDFFLSLKDPATGAFHAHDQGYVLYFTKDLIYTLYGILTPELTAGVVDFVRACQTYEGGFGPFPHQEAHGGYCFCAAAILDILNAWDAVDVDALLHYTAHRQMAVEGGYQGRTNKLVDGCYSFWQGSVPALLAKANKSGGSYVSDAEAHQRYILLCGQQIEGGLRDKPGKPRDHYHSCYVLSGLSLSQWNGNTLVGDNQNLLIETHPAYNIALDKVGRIQAYFAAKDKK</sequence>
<comment type="subunit">
    <text evidence="9">Heterodimer of an alpha and a beta subunit.</text>
</comment>
<evidence type="ECO:0000256" key="4">
    <source>
        <dbReference type="ARBA" id="ARBA00022602"/>
    </source>
</evidence>
<dbReference type="Proteomes" id="UP000481153">
    <property type="component" value="Unassembled WGS sequence"/>
</dbReference>
<gene>
    <name evidence="11" type="ORF">Ae201684_003019</name>
</gene>
<feature type="domain" description="Prenyltransferase alpha-alpha toroid" evidence="10">
    <location>
        <begin position="59"/>
        <end position="377"/>
    </location>
</feature>
<dbReference type="GO" id="GO:0005965">
    <property type="term" value="C:protein farnesyltransferase complex"/>
    <property type="evidence" value="ECO:0007669"/>
    <property type="project" value="UniProtKB-UniRule"/>
</dbReference>
<dbReference type="GO" id="GO:0008270">
    <property type="term" value="F:zinc ion binding"/>
    <property type="evidence" value="ECO:0007669"/>
    <property type="project" value="UniProtKB-UniRule"/>
</dbReference>
<keyword evidence="8 9" id="KW-0862">Zinc</keyword>
<evidence type="ECO:0000256" key="1">
    <source>
        <dbReference type="ARBA" id="ARBA00010497"/>
    </source>
</evidence>
<evidence type="ECO:0000256" key="5">
    <source>
        <dbReference type="ARBA" id="ARBA00022679"/>
    </source>
</evidence>
<dbReference type="InterPro" id="IPR026872">
    <property type="entry name" value="FTB"/>
</dbReference>
<dbReference type="GO" id="GO:0097354">
    <property type="term" value="P:prenylation"/>
    <property type="evidence" value="ECO:0007669"/>
    <property type="project" value="UniProtKB-UniRule"/>
</dbReference>
<protein>
    <recommendedName>
        <fullName evidence="3 9">Protein farnesyltransferase subunit beta</fullName>
        <shortName evidence="9">FTase-beta</shortName>
        <ecNumber evidence="2 9">2.5.1.58</ecNumber>
    </recommendedName>
</protein>
<dbReference type="InterPro" id="IPR001330">
    <property type="entry name" value="Prenyltrans"/>
</dbReference>
<dbReference type="Pfam" id="PF00432">
    <property type="entry name" value="Prenyltrans"/>
    <property type="match status" value="1"/>
</dbReference>
<comment type="similarity">
    <text evidence="1 9">Belongs to the protein prenyltransferase subunit beta family.</text>
</comment>
<dbReference type="PANTHER" id="PTHR11774:SF6">
    <property type="entry name" value="PROTEIN FARNESYLTRANSFERASE SUBUNIT BETA"/>
    <property type="match status" value="1"/>
</dbReference>
<keyword evidence="7" id="KW-0677">Repeat</keyword>
<comment type="catalytic activity">
    <reaction evidence="9">
        <text>L-cysteinyl-[protein] + (2E,6E)-farnesyl diphosphate = S-(2E,6E)-farnesyl-L-cysteinyl-[protein] + diphosphate</text>
        <dbReference type="Rhea" id="RHEA:13345"/>
        <dbReference type="Rhea" id="RHEA-COMP:10131"/>
        <dbReference type="Rhea" id="RHEA-COMP:11535"/>
        <dbReference type="ChEBI" id="CHEBI:29950"/>
        <dbReference type="ChEBI" id="CHEBI:33019"/>
        <dbReference type="ChEBI" id="CHEBI:86019"/>
        <dbReference type="ChEBI" id="CHEBI:175763"/>
    </reaction>
</comment>
<keyword evidence="6 9" id="KW-0479">Metal-binding</keyword>
<keyword evidence="5 9" id="KW-0808">Transferase</keyword>
<dbReference type="CDD" id="cd02893">
    <property type="entry name" value="FTase"/>
    <property type="match status" value="1"/>
</dbReference>
<evidence type="ECO:0000313" key="12">
    <source>
        <dbReference type="Proteomes" id="UP000481153"/>
    </source>
</evidence>
<name>A0A6G0XN53_9STRA</name>
<evidence type="ECO:0000256" key="8">
    <source>
        <dbReference type="ARBA" id="ARBA00022833"/>
    </source>
</evidence>
<evidence type="ECO:0000256" key="9">
    <source>
        <dbReference type="RuleBase" id="RU365056"/>
    </source>
</evidence>
<dbReference type="InterPro" id="IPR045089">
    <property type="entry name" value="PGGT1B-like"/>
</dbReference>
<dbReference type="EMBL" id="VJMJ01000034">
    <property type="protein sequence ID" value="KAF0741827.1"/>
    <property type="molecule type" value="Genomic_DNA"/>
</dbReference>
<dbReference type="VEuPathDB" id="FungiDB:AeMF1_000858"/>
<keyword evidence="4 9" id="KW-0637">Prenyltransferase</keyword>
<dbReference type="InterPro" id="IPR008930">
    <property type="entry name" value="Terpenoid_cyclase/PrenylTrfase"/>
</dbReference>
<dbReference type="EC" id="2.5.1.58" evidence="2 9"/>
<dbReference type="Gene3D" id="1.50.10.20">
    <property type="match status" value="1"/>
</dbReference>
<dbReference type="GO" id="GO:0004660">
    <property type="term" value="F:protein farnesyltransferase activity"/>
    <property type="evidence" value="ECO:0007669"/>
    <property type="project" value="UniProtKB-UniRule"/>
</dbReference>
<proteinExistence type="inferred from homology"/>
<organism evidence="11 12">
    <name type="scientific">Aphanomyces euteiches</name>
    <dbReference type="NCBI Taxonomy" id="100861"/>
    <lineage>
        <taxon>Eukaryota</taxon>
        <taxon>Sar</taxon>
        <taxon>Stramenopiles</taxon>
        <taxon>Oomycota</taxon>
        <taxon>Saprolegniomycetes</taxon>
        <taxon>Saprolegniales</taxon>
        <taxon>Verrucalvaceae</taxon>
        <taxon>Aphanomyces</taxon>
    </lineage>
</organism>
<comment type="cofactor">
    <cofactor evidence="9">
        <name>Zn(2+)</name>
        <dbReference type="ChEBI" id="CHEBI:29105"/>
    </cofactor>
    <text evidence="9">Binds 1 zinc ion per subunit.</text>
</comment>